<feature type="non-terminal residue" evidence="3">
    <location>
        <position position="151"/>
    </location>
</feature>
<gene>
    <name evidence="3" type="ORF">MSPICULIGERA_LOCUS22403</name>
</gene>
<keyword evidence="2" id="KW-0472">Membrane</keyword>
<comment type="caution">
    <text evidence="3">The sequence shown here is derived from an EMBL/GenBank/DDBJ whole genome shotgun (WGS) entry which is preliminary data.</text>
</comment>
<evidence type="ECO:0000256" key="1">
    <source>
        <dbReference type="SAM" id="MobiDB-lite"/>
    </source>
</evidence>
<keyword evidence="4" id="KW-1185">Reference proteome</keyword>
<evidence type="ECO:0000313" key="4">
    <source>
        <dbReference type="Proteomes" id="UP001177023"/>
    </source>
</evidence>
<organism evidence="3 4">
    <name type="scientific">Mesorhabditis spiculigera</name>
    <dbReference type="NCBI Taxonomy" id="96644"/>
    <lineage>
        <taxon>Eukaryota</taxon>
        <taxon>Metazoa</taxon>
        <taxon>Ecdysozoa</taxon>
        <taxon>Nematoda</taxon>
        <taxon>Chromadorea</taxon>
        <taxon>Rhabditida</taxon>
        <taxon>Rhabditina</taxon>
        <taxon>Rhabditomorpha</taxon>
        <taxon>Rhabditoidea</taxon>
        <taxon>Rhabditidae</taxon>
        <taxon>Mesorhabditinae</taxon>
        <taxon>Mesorhabditis</taxon>
    </lineage>
</organism>
<dbReference type="AlphaFoldDB" id="A0AA36GAV2"/>
<feature type="region of interest" description="Disordered" evidence="1">
    <location>
        <begin position="1"/>
        <end position="64"/>
    </location>
</feature>
<dbReference type="EMBL" id="CATQJA010002691">
    <property type="protein sequence ID" value="CAJ0584344.1"/>
    <property type="molecule type" value="Genomic_DNA"/>
</dbReference>
<feature type="compositionally biased region" description="Low complexity" evidence="1">
    <location>
        <begin position="1"/>
        <end position="10"/>
    </location>
</feature>
<evidence type="ECO:0000256" key="2">
    <source>
        <dbReference type="SAM" id="Phobius"/>
    </source>
</evidence>
<accession>A0AA36GAV2</accession>
<dbReference type="Proteomes" id="UP001177023">
    <property type="component" value="Unassembled WGS sequence"/>
</dbReference>
<feature type="region of interest" description="Disordered" evidence="1">
    <location>
        <begin position="80"/>
        <end position="113"/>
    </location>
</feature>
<name>A0AA36GAV2_9BILA</name>
<keyword evidence="2" id="KW-0812">Transmembrane</keyword>
<feature type="transmembrane region" description="Helical" evidence="2">
    <location>
        <begin position="125"/>
        <end position="146"/>
    </location>
</feature>
<protein>
    <submittedName>
        <fullName evidence="3">Uncharacterized protein</fullName>
    </submittedName>
</protein>
<keyword evidence="2" id="KW-1133">Transmembrane helix</keyword>
<sequence>MYEAMAGNPNDMPPAAPPPPLGTTGAGPVGPAPMAPTLSKTRLDVTQVDQVDETKKPLAGPGVNVDRSAITVPLRNWNGVRMPEPDAPIGGPAITAPMSDATKKSDNESSGWSKRDQRVFRISKWTLFVALAVIMVAIFSVVGVWASGVEF</sequence>
<feature type="compositionally biased region" description="Basic and acidic residues" evidence="1">
    <location>
        <begin position="101"/>
        <end position="113"/>
    </location>
</feature>
<evidence type="ECO:0000313" key="3">
    <source>
        <dbReference type="EMBL" id="CAJ0584344.1"/>
    </source>
</evidence>
<proteinExistence type="predicted"/>
<feature type="compositionally biased region" description="Pro residues" evidence="1">
    <location>
        <begin position="11"/>
        <end position="21"/>
    </location>
</feature>
<reference evidence="3" key="1">
    <citation type="submission" date="2023-06" db="EMBL/GenBank/DDBJ databases">
        <authorList>
            <person name="Delattre M."/>
        </authorList>
    </citation>
    <scope>NUCLEOTIDE SEQUENCE</scope>
    <source>
        <strain evidence="3">AF72</strain>
    </source>
</reference>